<evidence type="ECO:0000313" key="3">
    <source>
        <dbReference type="Proteomes" id="UP000465266"/>
    </source>
</evidence>
<keyword evidence="3" id="KW-1185">Reference proteome</keyword>
<keyword evidence="1" id="KW-0732">Signal</keyword>
<organism evidence="2 3">
    <name type="scientific">Aspergillus udagawae</name>
    <dbReference type="NCBI Taxonomy" id="91492"/>
    <lineage>
        <taxon>Eukaryota</taxon>
        <taxon>Fungi</taxon>
        <taxon>Dikarya</taxon>
        <taxon>Ascomycota</taxon>
        <taxon>Pezizomycotina</taxon>
        <taxon>Eurotiomycetes</taxon>
        <taxon>Eurotiomycetidae</taxon>
        <taxon>Eurotiales</taxon>
        <taxon>Aspergillaceae</taxon>
        <taxon>Aspergillus</taxon>
        <taxon>Aspergillus subgen. Fumigati</taxon>
    </lineage>
</organism>
<reference evidence="2 3" key="1">
    <citation type="submission" date="2020-01" db="EMBL/GenBank/DDBJ databases">
        <title>Draft genome sequence of Aspergillus udagawae IFM 53868.</title>
        <authorList>
            <person name="Takahashi H."/>
            <person name="Yaguchi T."/>
        </authorList>
    </citation>
    <scope>NUCLEOTIDE SEQUENCE [LARGE SCALE GENOMIC DNA]</scope>
    <source>
        <strain evidence="2 3">IFM 53868</strain>
    </source>
</reference>
<dbReference type="EMBL" id="BLKG01000002">
    <property type="protein sequence ID" value="GFF70706.1"/>
    <property type="molecule type" value="Genomic_DNA"/>
</dbReference>
<protein>
    <submittedName>
        <fullName evidence="2">Uncharacterized protein</fullName>
    </submittedName>
</protein>
<dbReference type="Proteomes" id="UP000465266">
    <property type="component" value="Unassembled WGS sequence"/>
</dbReference>
<feature type="chain" id="PRO_5046651671" evidence="1">
    <location>
        <begin position="18"/>
        <end position="112"/>
    </location>
</feature>
<accession>A0ABQ1A0M9</accession>
<feature type="signal peptide" evidence="1">
    <location>
        <begin position="1"/>
        <end position="17"/>
    </location>
</feature>
<evidence type="ECO:0000256" key="1">
    <source>
        <dbReference type="SAM" id="SignalP"/>
    </source>
</evidence>
<comment type="caution">
    <text evidence="2">The sequence shown here is derived from an EMBL/GenBank/DDBJ whole genome shotgun (WGS) entry which is preliminary data.</text>
</comment>
<evidence type="ECO:0000313" key="2">
    <source>
        <dbReference type="EMBL" id="GFF70706.1"/>
    </source>
</evidence>
<sequence>MRFTTLLLGIFPAALMASPLETNVMDVEASNVDVTAKFWGGDLCDGPVDSISLVGSGSYRCVAVTNKRSISVPSMNGCTVKTWSGNNCHGSSFKVPDTGCHSVLYAGVSIQC</sequence>
<gene>
    <name evidence="2" type="ORF">IFM53868_00376</name>
</gene>
<name>A0ABQ1A0M9_9EURO</name>
<proteinExistence type="predicted"/>